<keyword evidence="4 8" id="KW-1133">Transmembrane helix</keyword>
<gene>
    <name evidence="9" type="primary">ORAI3</name>
</gene>
<feature type="compositionally biased region" description="Pro residues" evidence="7">
    <location>
        <begin position="206"/>
        <end position="217"/>
    </location>
</feature>
<feature type="region of interest" description="Disordered" evidence="7">
    <location>
        <begin position="151"/>
        <end position="179"/>
    </location>
</feature>
<evidence type="ECO:0000313" key="9">
    <source>
        <dbReference type="Ensembl" id="ENSAMEP00000007974.2"/>
    </source>
</evidence>
<keyword evidence="3 8" id="KW-0812">Transmembrane</keyword>
<evidence type="ECO:0000256" key="6">
    <source>
        <dbReference type="ARBA" id="ARBA00044615"/>
    </source>
</evidence>
<evidence type="ECO:0000256" key="4">
    <source>
        <dbReference type="ARBA" id="ARBA00022989"/>
    </source>
</evidence>
<dbReference type="OrthoDB" id="61124at2759"/>
<dbReference type="InterPro" id="IPR012446">
    <property type="entry name" value="CRAC_channel"/>
</dbReference>
<keyword evidence="5 8" id="KW-0472">Membrane</keyword>
<evidence type="ECO:0000256" key="5">
    <source>
        <dbReference type="ARBA" id="ARBA00023136"/>
    </source>
</evidence>
<proteinExistence type="inferred from homology"/>
<feature type="region of interest" description="Disordered" evidence="7">
    <location>
        <begin position="456"/>
        <end position="482"/>
    </location>
</feature>
<dbReference type="GO" id="GO:0002115">
    <property type="term" value="P:store-operated calcium entry"/>
    <property type="evidence" value="ECO:0007669"/>
    <property type="project" value="TreeGrafter"/>
</dbReference>
<dbReference type="PANTHER" id="PTHR31501">
    <property type="entry name" value="CALCIUM RELEASE-ACTIVATED CALCIUM CHANNEL PROTEIN 1"/>
    <property type="match status" value="1"/>
</dbReference>
<dbReference type="InParanoid" id="G1LLZ7"/>
<dbReference type="Pfam" id="PF07856">
    <property type="entry name" value="Orai-1"/>
    <property type="match status" value="1"/>
</dbReference>
<evidence type="ECO:0000256" key="8">
    <source>
        <dbReference type="SAM" id="Phobius"/>
    </source>
</evidence>
<keyword evidence="10" id="KW-1185">Reference proteome</keyword>
<dbReference type="CTD" id="93129"/>
<organism evidence="9 10">
    <name type="scientific">Ailuropoda melanoleuca</name>
    <name type="common">Giant panda</name>
    <dbReference type="NCBI Taxonomy" id="9646"/>
    <lineage>
        <taxon>Eukaryota</taxon>
        <taxon>Metazoa</taxon>
        <taxon>Chordata</taxon>
        <taxon>Craniata</taxon>
        <taxon>Vertebrata</taxon>
        <taxon>Euteleostomi</taxon>
        <taxon>Mammalia</taxon>
        <taxon>Eutheria</taxon>
        <taxon>Laurasiatheria</taxon>
        <taxon>Carnivora</taxon>
        <taxon>Caniformia</taxon>
        <taxon>Ursidae</taxon>
        <taxon>Ailuropoda</taxon>
    </lineage>
</organism>
<accession>G1LLZ7</accession>
<dbReference type="Gene3D" id="1.20.140.140">
    <property type="entry name" value="Calcium release-activated calcium channel protein Orai"/>
    <property type="match status" value="1"/>
</dbReference>
<evidence type="ECO:0000256" key="7">
    <source>
        <dbReference type="SAM" id="MobiDB-lite"/>
    </source>
</evidence>
<dbReference type="KEGG" id="aml:100477490"/>
<feature type="transmembrane region" description="Helical" evidence="8">
    <location>
        <begin position="402"/>
        <end position="425"/>
    </location>
</feature>
<dbReference type="GO" id="GO:0015279">
    <property type="term" value="F:store-operated calcium channel activity"/>
    <property type="evidence" value="ECO:0007669"/>
    <property type="project" value="TreeGrafter"/>
</dbReference>
<feature type="region of interest" description="Disordered" evidence="7">
    <location>
        <begin position="200"/>
        <end position="276"/>
    </location>
</feature>
<dbReference type="Ensembl" id="ENSAMET00000008305.2">
    <property type="protein sequence ID" value="ENSAMEP00000007974.2"/>
    <property type="gene ID" value="ENSAMEG00000007572.2"/>
</dbReference>
<dbReference type="HOGENOM" id="CLU_062509_1_1_1"/>
<dbReference type="Proteomes" id="UP000008912">
    <property type="component" value="Unassembled WGS sequence"/>
</dbReference>
<dbReference type="PANTHER" id="PTHR31501:SF6">
    <property type="entry name" value="PROTEIN ORAI-3"/>
    <property type="match status" value="1"/>
</dbReference>
<evidence type="ECO:0000256" key="1">
    <source>
        <dbReference type="ARBA" id="ARBA00004141"/>
    </source>
</evidence>
<dbReference type="GeneID" id="100477490"/>
<reference evidence="9 10" key="1">
    <citation type="journal article" date="2010" name="Nature">
        <title>The sequence and de novo assembly of the giant panda genome.</title>
        <authorList>
            <person name="Li R."/>
            <person name="Fan W."/>
            <person name="Tian G."/>
            <person name="Zhu H."/>
            <person name="He L."/>
            <person name="Cai J."/>
            <person name="Huang Q."/>
            <person name="Cai Q."/>
            <person name="Li B."/>
            <person name="Bai Y."/>
            <person name="Zhang Z."/>
            <person name="Zhang Y."/>
            <person name="Wang W."/>
            <person name="Li J."/>
            <person name="Wei F."/>
            <person name="Li H."/>
            <person name="Jian M."/>
            <person name="Li J."/>
            <person name="Zhang Z."/>
            <person name="Nielsen R."/>
            <person name="Li D."/>
            <person name="Gu W."/>
            <person name="Yang Z."/>
            <person name="Xuan Z."/>
            <person name="Ryder O.A."/>
            <person name="Leung F.C."/>
            <person name="Zhou Y."/>
            <person name="Cao J."/>
            <person name="Sun X."/>
            <person name="Fu Y."/>
            <person name="Fang X."/>
            <person name="Guo X."/>
            <person name="Wang B."/>
            <person name="Hou R."/>
            <person name="Shen F."/>
            <person name="Mu B."/>
            <person name="Ni P."/>
            <person name="Lin R."/>
            <person name="Qian W."/>
            <person name="Wang G."/>
            <person name="Yu C."/>
            <person name="Nie W."/>
            <person name="Wang J."/>
            <person name="Wu Z."/>
            <person name="Liang H."/>
            <person name="Min J."/>
            <person name="Wu Q."/>
            <person name="Cheng S."/>
            <person name="Ruan J."/>
            <person name="Wang M."/>
            <person name="Shi Z."/>
            <person name="Wen M."/>
            <person name="Liu B."/>
            <person name="Ren X."/>
            <person name="Zheng H."/>
            <person name="Dong D."/>
            <person name="Cook K."/>
            <person name="Shan G."/>
            <person name="Zhang H."/>
            <person name="Kosiol C."/>
            <person name="Xie X."/>
            <person name="Lu Z."/>
            <person name="Zheng H."/>
            <person name="Li Y."/>
            <person name="Steiner C.C."/>
            <person name="Lam T.T."/>
            <person name="Lin S."/>
            <person name="Zhang Q."/>
            <person name="Li G."/>
            <person name="Tian J."/>
            <person name="Gong T."/>
            <person name="Liu H."/>
            <person name="Zhang D."/>
            <person name="Fang L."/>
            <person name="Ye C."/>
            <person name="Zhang J."/>
            <person name="Hu W."/>
            <person name="Xu A."/>
            <person name="Ren Y."/>
            <person name="Zhang G."/>
            <person name="Bruford M.W."/>
            <person name="Li Q."/>
            <person name="Ma L."/>
            <person name="Guo Y."/>
            <person name="An N."/>
            <person name="Hu Y."/>
            <person name="Zheng Y."/>
            <person name="Shi Y."/>
            <person name="Li Z."/>
            <person name="Liu Q."/>
            <person name="Chen Y."/>
            <person name="Zhao J."/>
            <person name="Qu N."/>
            <person name="Zhao S."/>
            <person name="Tian F."/>
            <person name="Wang X."/>
            <person name="Wang H."/>
            <person name="Xu L."/>
            <person name="Liu X."/>
            <person name="Vinar T."/>
            <person name="Wang Y."/>
            <person name="Lam T.W."/>
            <person name="Yiu S.M."/>
            <person name="Liu S."/>
            <person name="Zhang H."/>
            <person name="Li D."/>
            <person name="Huang Y."/>
            <person name="Wang X."/>
            <person name="Yang G."/>
            <person name="Jiang Z."/>
            <person name="Wang J."/>
            <person name="Qin N."/>
            <person name="Li L."/>
            <person name="Li J."/>
            <person name="Bolund L."/>
            <person name="Kristiansen K."/>
            <person name="Wong G.K."/>
            <person name="Olson M."/>
            <person name="Zhang X."/>
            <person name="Li S."/>
            <person name="Yang H."/>
            <person name="Wang J."/>
            <person name="Wang J."/>
        </authorList>
    </citation>
    <scope>NUCLEOTIDE SEQUENCE [LARGE SCALE GENOMIC DNA]</scope>
</reference>
<feature type="compositionally biased region" description="Low complexity" evidence="7">
    <location>
        <begin position="456"/>
        <end position="476"/>
    </location>
</feature>
<feature type="transmembrane region" description="Helical" evidence="8">
    <location>
        <begin position="347"/>
        <end position="373"/>
    </location>
</feature>
<dbReference type="AlphaFoldDB" id="G1LLZ7"/>
<evidence type="ECO:0000313" key="10">
    <source>
        <dbReference type="Proteomes" id="UP000008912"/>
    </source>
</evidence>
<dbReference type="RefSeq" id="XP_002924804.4">
    <property type="nucleotide sequence ID" value="XM_002924758.4"/>
</dbReference>
<comment type="subcellular location">
    <subcellularLocation>
        <location evidence="1">Membrane</location>
        <topology evidence="1">Multi-pass membrane protein</topology>
    </subcellularLocation>
</comment>
<dbReference type="STRING" id="9646.ENSAMEP00000007974"/>
<dbReference type="InterPro" id="IPR038350">
    <property type="entry name" value="Orai_sf"/>
</dbReference>
<dbReference type="eggNOG" id="KOG4298">
    <property type="taxonomic scope" value="Eukaryota"/>
</dbReference>
<evidence type="ECO:0000256" key="3">
    <source>
        <dbReference type="ARBA" id="ARBA00022692"/>
    </source>
</evidence>
<protein>
    <submittedName>
        <fullName evidence="9">ORAI calcium release-activated calcium modulator 3</fullName>
    </submittedName>
</protein>
<sequence>MRQPGGGKWGSQPGWAPGPQVCTIRFAIKLKIFQPGPPRSCVSLRRWVGGRAGTVGVLILGASRRRGLFGWIRGSLGPPRLFGTDDAGPPAVPTGGWVHLPPAYYLRGGVWRSGHLGGVQVCRIVQGSGTPSPRLGLGRLGDRYPGVARSLGLSADRLPPPGSTPSCGRSGSASAPVPVSASASLLRPLGLPADVRLSRSTRAPLPGRPPPASPLAPPGDGAFRRPGPALVGPSGRLGPPVTVPRRPSAAAPRMKGGEGDAGEQAPLNPEAESPAGSATYREFVHRGYLDLMGASQHSLRALSWRRLYLSRAKLKASSRTSALLSGFAMVAMVEVQLESDHEYPPGLLVAFSACTTVLVAVHLFALMVSTCLLPHIEAVSNIHNLNSVHQSPHQRLHRYVELAWGFSTALGTFLFLAEVVLVGWVKFMPIGTPLGTPAPVVPASQVPGTLLPLTTSLSPASKPSSPSITPSQTEPSEACPPRQACVAGGARGPGWQAAMASTAIMVPVGLVFVAFALHFYRSLVAHKTDRHKQELEELSRLQGELQAV</sequence>
<evidence type="ECO:0000256" key="2">
    <source>
        <dbReference type="ARBA" id="ARBA00008062"/>
    </source>
</evidence>
<dbReference type="GeneTree" id="ENSGT00390000015354"/>
<reference evidence="9" key="3">
    <citation type="submission" date="2025-09" db="UniProtKB">
        <authorList>
            <consortium name="Ensembl"/>
        </authorList>
    </citation>
    <scope>IDENTIFICATION</scope>
</reference>
<feature type="transmembrane region" description="Helical" evidence="8">
    <location>
        <begin position="498"/>
        <end position="520"/>
    </location>
</feature>
<comment type="similarity">
    <text evidence="2">Belongs to the Orai family.</text>
</comment>
<name>G1LLZ7_AILME</name>
<comment type="catalytic activity">
    <reaction evidence="6">
        <text>Ca(2+)(in) = Ca(2+)(out)</text>
        <dbReference type="Rhea" id="RHEA:29671"/>
        <dbReference type="ChEBI" id="CHEBI:29108"/>
    </reaction>
    <physiologicalReaction direction="right-to-left" evidence="6">
        <dbReference type="Rhea" id="RHEA:29673"/>
    </physiologicalReaction>
</comment>
<dbReference type="GO" id="GO:0016020">
    <property type="term" value="C:membrane"/>
    <property type="evidence" value="ECO:0007669"/>
    <property type="project" value="UniProtKB-SubCell"/>
</dbReference>
<reference evidence="9" key="2">
    <citation type="submission" date="2025-08" db="UniProtKB">
        <authorList>
            <consortium name="Ensembl"/>
        </authorList>
    </citation>
    <scope>IDENTIFICATION</scope>
</reference>